<evidence type="ECO:0000256" key="3">
    <source>
        <dbReference type="ARBA" id="ARBA00022692"/>
    </source>
</evidence>
<accession>A0A399F7Y0</accession>
<sequence>MSKPPGMPPTFDLKGFQRVLFNTVFLVFGLLFLARVASAVVEPLVFILLAGVLTMGLNPLVALLENRLHLPRRMGAVVVVLGILVAFLGFIAIVLPLFVAQGQHFSQNMPRLFDGVNAHLSALVERYPALAPLQKGIPTGDLSKLVGGLLNGSTLTGLFSVASSAVGLVASTFLLLIVVLFLLMSPEPIVRGLMSGIPPQTRPIVQRTLVRIGAQLGKWLLATLLLSVIKGTLMGIGLRLVGFENALLFGLVNGLTNPIPFLGPWLGITLPVFSALSDGSWQMALLAIGVLLIVEQLDNSVFGPLVMGRTVELHPASMLLGVLVFGAVLGLAGVFLTVPLALIIKALYEEVYLAVLHRPEVSDETVAQVVAAGQGAEGGGTPNEQTAAKDDLPLPKP</sequence>
<evidence type="ECO:0000256" key="1">
    <source>
        <dbReference type="ARBA" id="ARBA00004141"/>
    </source>
</evidence>
<organism evidence="8 9">
    <name type="scientific">Meiothermus granaticius NBRC 107808</name>
    <dbReference type="NCBI Taxonomy" id="1227551"/>
    <lineage>
        <taxon>Bacteria</taxon>
        <taxon>Thermotogati</taxon>
        <taxon>Deinococcota</taxon>
        <taxon>Deinococci</taxon>
        <taxon>Thermales</taxon>
        <taxon>Thermaceae</taxon>
        <taxon>Meiothermus</taxon>
    </lineage>
</organism>
<feature type="transmembrane region" description="Helical" evidence="7">
    <location>
        <begin position="44"/>
        <end position="64"/>
    </location>
</feature>
<name>A0A399F7Y0_9DEIN</name>
<feature type="transmembrane region" description="Helical" evidence="7">
    <location>
        <begin position="158"/>
        <end position="184"/>
    </location>
</feature>
<dbReference type="GO" id="GO:0016020">
    <property type="term" value="C:membrane"/>
    <property type="evidence" value="ECO:0007669"/>
    <property type="project" value="UniProtKB-SubCell"/>
</dbReference>
<evidence type="ECO:0000256" key="7">
    <source>
        <dbReference type="SAM" id="Phobius"/>
    </source>
</evidence>
<dbReference type="PANTHER" id="PTHR21716:SF62">
    <property type="entry name" value="TRANSPORT PROTEIN YDBI-RELATED"/>
    <property type="match status" value="1"/>
</dbReference>
<dbReference type="InterPro" id="IPR002549">
    <property type="entry name" value="AI-2E-like"/>
</dbReference>
<dbReference type="GO" id="GO:0055085">
    <property type="term" value="P:transmembrane transport"/>
    <property type="evidence" value="ECO:0007669"/>
    <property type="project" value="TreeGrafter"/>
</dbReference>
<feature type="transmembrane region" description="Helical" evidence="7">
    <location>
        <begin position="258"/>
        <end position="276"/>
    </location>
</feature>
<keyword evidence="5 7" id="KW-0472">Membrane</keyword>
<gene>
    <name evidence="8" type="ORF">Mgrana_03097</name>
</gene>
<feature type="transmembrane region" description="Helical" evidence="7">
    <location>
        <begin position="283"/>
        <end position="306"/>
    </location>
</feature>
<keyword evidence="3 7" id="KW-0812">Transmembrane</keyword>
<keyword evidence="4 7" id="KW-1133">Transmembrane helix</keyword>
<protein>
    <submittedName>
        <fullName evidence="8">Sporulation integral membrane protein YtvI</fullName>
    </submittedName>
</protein>
<comment type="caution">
    <text evidence="8">The sequence shown here is derived from an EMBL/GenBank/DDBJ whole genome shotgun (WGS) entry which is preliminary data.</text>
</comment>
<feature type="region of interest" description="Disordered" evidence="6">
    <location>
        <begin position="372"/>
        <end position="397"/>
    </location>
</feature>
<evidence type="ECO:0000256" key="2">
    <source>
        <dbReference type="ARBA" id="ARBA00009773"/>
    </source>
</evidence>
<feature type="transmembrane region" description="Helical" evidence="7">
    <location>
        <begin position="318"/>
        <end position="344"/>
    </location>
</feature>
<evidence type="ECO:0000313" key="9">
    <source>
        <dbReference type="Proteomes" id="UP000266178"/>
    </source>
</evidence>
<evidence type="ECO:0000256" key="4">
    <source>
        <dbReference type="ARBA" id="ARBA00022989"/>
    </source>
</evidence>
<evidence type="ECO:0000313" key="8">
    <source>
        <dbReference type="EMBL" id="RIH91002.1"/>
    </source>
</evidence>
<feature type="transmembrane region" description="Helical" evidence="7">
    <location>
        <begin position="76"/>
        <end position="99"/>
    </location>
</feature>
<feature type="transmembrane region" description="Helical" evidence="7">
    <location>
        <begin position="219"/>
        <end position="238"/>
    </location>
</feature>
<dbReference type="AlphaFoldDB" id="A0A399F7Y0"/>
<dbReference type="OrthoDB" id="34634at2"/>
<proteinExistence type="inferred from homology"/>
<keyword evidence="9" id="KW-1185">Reference proteome</keyword>
<comment type="similarity">
    <text evidence="2">Belongs to the autoinducer-2 exporter (AI-2E) (TC 2.A.86) family.</text>
</comment>
<dbReference type="Proteomes" id="UP000266178">
    <property type="component" value="Unassembled WGS sequence"/>
</dbReference>
<evidence type="ECO:0000256" key="6">
    <source>
        <dbReference type="SAM" id="MobiDB-lite"/>
    </source>
</evidence>
<evidence type="ECO:0000256" key="5">
    <source>
        <dbReference type="ARBA" id="ARBA00023136"/>
    </source>
</evidence>
<dbReference type="RefSeq" id="WP_119358527.1">
    <property type="nucleotide sequence ID" value="NZ_BJXM01000031.1"/>
</dbReference>
<dbReference type="PANTHER" id="PTHR21716">
    <property type="entry name" value="TRANSMEMBRANE PROTEIN"/>
    <property type="match status" value="1"/>
</dbReference>
<comment type="subcellular location">
    <subcellularLocation>
        <location evidence="1">Membrane</location>
        <topology evidence="1">Multi-pass membrane protein</topology>
    </subcellularLocation>
</comment>
<feature type="transmembrane region" description="Helical" evidence="7">
    <location>
        <begin position="20"/>
        <end position="38"/>
    </location>
</feature>
<dbReference type="Pfam" id="PF01594">
    <property type="entry name" value="AI-2E_transport"/>
    <property type="match status" value="1"/>
</dbReference>
<dbReference type="EMBL" id="QWLB01000065">
    <property type="protein sequence ID" value="RIH91002.1"/>
    <property type="molecule type" value="Genomic_DNA"/>
</dbReference>
<feature type="compositionally biased region" description="Basic and acidic residues" evidence="6">
    <location>
        <begin position="387"/>
        <end position="397"/>
    </location>
</feature>
<reference evidence="8 9" key="1">
    <citation type="submission" date="2018-08" db="EMBL/GenBank/DDBJ databases">
        <title>Meiothermus granaticius genome AF-68 sequencing project.</title>
        <authorList>
            <person name="Da Costa M.S."/>
            <person name="Albuquerque L."/>
            <person name="Raposo P."/>
            <person name="Froufe H.J.C."/>
            <person name="Barroso C.S."/>
            <person name="Egas C."/>
        </authorList>
    </citation>
    <scope>NUCLEOTIDE SEQUENCE [LARGE SCALE GENOMIC DNA]</scope>
    <source>
        <strain evidence="8 9">AF-68</strain>
    </source>
</reference>